<evidence type="ECO:0000313" key="2">
    <source>
        <dbReference type="Proteomes" id="UP001151760"/>
    </source>
</evidence>
<protein>
    <submittedName>
        <fullName evidence="1">Uncharacterized protein</fullName>
    </submittedName>
</protein>
<accession>A0ABQ5HIU0</accession>
<dbReference type="EMBL" id="BQNB010019663">
    <property type="protein sequence ID" value="GJT87729.1"/>
    <property type="molecule type" value="Genomic_DNA"/>
</dbReference>
<keyword evidence="2" id="KW-1185">Reference proteome</keyword>
<evidence type="ECO:0000313" key="1">
    <source>
        <dbReference type="EMBL" id="GJT87729.1"/>
    </source>
</evidence>
<gene>
    <name evidence="1" type="ORF">Tco_1069446</name>
</gene>
<organism evidence="1 2">
    <name type="scientific">Tanacetum coccineum</name>
    <dbReference type="NCBI Taxonomy" id="301880"/>
    <lineage>
        <taxon>Eukaryota</taxon>
        <taxon>Viridiplantae</taxon>
        <taxon>Streptophyta</taxon>
        <taxon>Embryophyta</taxon>
        <taxon>Tracheophyta</taxon>
        <taxon>Spermatophyta</taxon>
        <taxon>Magnoliopsida</taxon>
        <taxon>eudicotyledons</taxon>
        <taxon>Gunneridae</taxon>
        <taxon>Pentapetalae</taxon>
        <taxon>asterids</taxon>
        <taxon>campanulids</taxon>
        <taxon>Asterales</taxon>
        <taxon>Asteraceae</taxon>
        <taxon>Asteroideae</taxon>
        <taxon>Anthemideae</taxon>
        <taxon>Anthemidinae</taxon>
        <taxon>Tanacetum</taxon>
    </lineage>
</organism>
<comment type="caution">
    <text evidence="1">The sequence shown here is derived from an EMBL/GenBank/DDBJ whole genome shotgun (WGS) entry which is preliminary data.</text>
</comment>
<reference evidence="1" key="2">
    <citation type="submission" date="2022-01" db="EMBL/GenBank/DDBJ databases">
        <authorList>
            <person name="Yamashiro T."/>
            <person name="Shiraishi A."/>
            <person name="Satake H."/>
            <person name="Nakayama K."/>
        </authorList>
    </citation>
    <scope>NUCLEOTIDE SEQUENCE</scope>
</reference>
<proteinExistence type="predicted"/>
<name>A0ABQ5HIU0_9ASTR</name>
<dbReference type="Proteomes" id="UP001151760">
    <property type="component" value="Unassembled WGS sequence"/>
</dbReference>
<reference evidence="1" key="1">
    <citation type="journal article" date="2022" name="Int. J. Mol. Sci.">
        <title>Draft Genome of Tanacetum Coccineum: Genomic Comparison of Closely Related Tanacetum-Family Plants.</title>
        <authorList>
            <person name="Yamashiro T."/>
            <person name="Shiraishi A."/>
            <person name="Nakayama K."/>
            <person name="Satake H."/>
        </authorList>
    </citation>
    <scope>NUCLEOTIDE SEQUENCE</scope>
</reference>
<sequence>MNFMSTNDTTREELRGKGIKSLSKLLAPKYLSQSSLAEQNKNPSSPKCVHFVNSIVILNKEDETKEEGSMKTITTECENHEMTVESEKDFGEETEDEIEEEKEDCPKNFNTFPTMKELRLHYNWIMSKRLGPRKKPSNPGKICNFVGRVKELKVFVGNFNYECDFMVLEDTTTVIFDDGNKLEKFFGSLEEFHWLWILGGRFNQLSHVSSPLLSKPGEY</sequence>